<feature type="compositionally biased region" description="Low complexity" evidence="1">
    <location>
        <begin position="208"/>
        <end position="231"/>
    </location>
</feature>
<dbReference type="OrthoDB" id="2528996at2759"/>
<evidence type="ECO:0000313" key="3">
    <source>
        <dbReference type="Proteomes" id="UP000237144"/>
    </source>
</evidence>
<dbReference type="Proteomes" id="UP000237144">
    <property type="component" value="Unassembled WGS sequence"/>
</dbReference>
<feature type="region of interest" description="Disordered" evidence="1">
    <location>
        <begin position="146"/>
        <end position="280"/>
    </location>
</feature>
<gene>
    <name evidence="2" type="ORF">BMF94_3971</name>
</gene>
<comment type="caution">
    <text evidence="2">The sequence shown here is derived from an EMBL/GenBank/DDBJ whole genome shotgun (WGS) entry which is preliminary data.</text>
</comment>
<evidence type="ECO:0000256" key="1">
    <source>
        <dbReference type="SAM" id="MobiDB-lite"/>
    </source>
</evidence>
<evidence type="ECO:0000313" key="2">
    <source>
        <dbReference type="EMBL" id="POY72985.1"/>
    </source>
</evidence>
<reference evidence="2 3" key="1">
    <citation type="journal article" date="2018" name="Front. Microbiol.">
        <title>Prospects for Fungal Bioremediation of Acidic Radioactive Waste Sites: Characterization and Genome Sequence of Rhodotorula taiwanensis MD1149.</title>
        <authorList>
            <person name="Tkavc R."/>
            <person name="Matrosova V.Y."/>
            <person name="Grichenko O.E."/>
            <person name="Gostincar C."/>
            <person name="Volpe R.P."/>
            <person name="Klimenkova P."/>
            <person name="Gaidamakova E.K."/>
            <person name="Zhou C.E."/>
            <person name="Stewart B.J."/>
            <person name="Lyman M.G."/>
            <person name="Malfatti S.A."/>
            <person name="Rubinfeld B."/>
            <person name="Courtot M."/>
            <person name="Singh J."/>
            <person name="Dalgard C.L."/>
            <person name="Hamilton T."/>
            <person name="Frey K.G."/>
            <person name="Gunde-Cimerman N."/>
            <person name="Dugan L."/>
            <person name="Daly M.J."/>
        </authorList>
    </citation>
    <scope>NUCLEOTIDE SEQUENCE [LARGE SCALE GENOMIC DNA]</scope>
    <source>
        <strain evidence="2 3">MD1149</strain>
    </source>
</reference>
<sequence>MSSQSPEDDPTSSQLRDNDHDALVALLDNFIADNTKKRRLKLEGIVSHGEKLAKQYQGDVKKVLDDADAEIDKRIEAFQKEEALRIDETRQLESQLVALLQKRSDSVELAAGAVAQEIASYVEASQQLTKEIEAIADEEMAYWEKQKELLFSPPPPPPPSEHDVGGSVEAGHVPQQQQQQYGGPQGEAKNASPTAAGRFFPDDQFEYADPPAEAAPSRAAPARRPAAAGAADGERGSASKEQQNGGGEGVTFFVETEPTRGGGGGGGEAVPMQVDSRTGA</sequence>
<accession>A0A2S5B8A3</accession>
<protein>
    <submittedName>
        <fullName evidence="2">Uncharacterized protein</fullName>
    </submittedName>
</protein>
<organism evidence="2 3">
    <name type="scientific">Rhodotorula taiwanensis</name>
    <dbReference type="NCBI Taxonomy" id="741276"/>
    <lineage>
        <taxon>Eukaryota</taxon>
        <taxon>Fungi</taxon>
        <taxon>Dikarya</taxon>
        <taxon>Basidiomycota</taxon>
        <taxon>Pucciniomycotina</taxon>
        <taxon>Microbotryomycetes</taxon>
        <taxon>Sporidiobolales</taxon>
        <taxon>Sporidiobolaceae</taxon>
        <taxon>Rhodotorula</taxon>
    </lineage>
</organism>
<dbReference type="EMBL" id="PJQD01000043">
    <property type="protein sequence ID" value="POY72985.1"/>
    <property type="molecule type" value="Genomic_DNA"/>
</dbReference>
<dbReference type="AlphaFoldDB" id="A0A2S5B8A3"/>
<proteinExistence type="predicted"/>
<name>A0A2S5B8A3_9BASI</name>
<keyword evidence="3" id="KW-1185">Reference proteome</keyword>